<dbReference type="PROSITE" id="PS00379">
    <property type="entry name" value="CDP_ALCOHOL_P_TRANSF"/>
    <property type="match status" value="1"/>
</dbReference>
<dbReference type="InterPro" id="IPR048254">
    <property type="entry name" value="CDP_ALCOHOL_P_TRANSF_CS"/>
</dbReference>
<evidence type="ECO:0000256" key="2">
    <source>
        <dbReference type="RuleBase" id="RU003750"/>
    </source>
</evidence>
<name>A0A426U2W6_9CHLR</name>
<organism evidence="4 5">
    <name type="scientific">Candidatus Viridilinea halotolerans</name>
    <dbReference type="NCBI Taxonomy" id="2491704"/>
    <lineage>
        <taxon>Bacteria</taxon>
        <taxon>Bacillati</taxon>
        <taxon>Chloroflexota</taxon>
        <taxon>Chloroflexia</taxon>
        <taxon>Chloroflexales</taxon>
        <taxon>Chloroflexineae</taxon>
        <taxon>Oscillochloridaceae</taxon>
        <taxon>Candidatus Viridilinea</taxon>
    </lineage>
</organism>
<dbReference type="GO" id="GO:0008654">
    <property type="term" value="P:phospholipid biosynthetic process"/>
    <property type="evidence" value="ECO:0007669"/>
    <property type="project" value="InterPro"/>
</dbReference>
<accession>A0A426U2W6</accession>
<protein>
    <submittedName>
        <fullName evidence="4">CDP-alcohol phosphatidyltransferase family protein</fullName>
    </submittedName>
</protein>
<gene>
    <name evidence="4" type="ORF">EI684_07805</name>
</gene>
<sequence length="195" mass="21662">MLSRKLEAKIRSYSERIVIFLLGKSRITPDTFTLMSLVLTGGVVWLLVEGLITWAGMLFLFASAFDMVDGALARGKGLARPFGAFLDSTIDRYSEMLVFFGLLLYTYLYTEAFSPDYALTIFIASHGSLLTSYIRARAEALGFDGRGGIIERPGRVLLLTFGMISGWLMASLVTLAIVTHIAALQRFALVWRQSR</sequence>
<evidence type="ECO:0000313" key="5">
    <source>
        <dbReference type="Proteomes" id="UP000280307"/>
    </source>
</evidence>
<feature type="transmembrane region" description="Helical" evidence="3">
    <location>
        <begin position="54"/>
        <end position="72"/>
    </location>
</feature>
<dbReference type="GO" id="GO:0016780">
    <property type="term" value="F:phosphotransferase activity, for other substituted phosphate groups"/>
    <property type="evidence" value="ECO:0007669"/>
    <property type="project" value="InterPro"/>
</dbReference>
<dbReference type="Proteomes" id="UP000280307">
    <property type="component" value="Unassembled WGS sequence"/>
</dbReference>
<feature type="transmembrane region" description="Helical" evidence="3">
    <location>
        <begin position="156"/>
        <end position="183"/>
    </location>
</feature>
<reference evidence="4 5" key="1">
    <citation type="submission" date="2018-12" db="EMBL/GenBank/DDBJ databases">
        <title>Genome Sequence of Candidatus Viridilinea halotolerans isolated from saline sulfide-rich spring.</title>
        <authorList>
            <person name="Grouzdev D.S."/>
            <person name="Burganskaya E.I."/>
            <person name="Krutkina M.S."/>
            <person name="Sukhacheva M.V."/>
            <person name="Gorlenko V.M."/>
        </authorList>
    </citation>
    <scope>NUCLEOTIDE SEQUENCE [LARGE SCALE GENOMIC DNA]</scope>
    <source>
        <strain evidence="4">Chok-6</strain>
    </source>
</reference>
<evidence type="ECO:0000256" key="3">
    <source>
        <dbReference type="SAM" id="Phobius"/>
    </source>
</evidence>
<comment type="similarity">
    <text evidence="2">Belongs to the CDP-alcohol phosphatidyltransferase class-I family.</text>
</comment>
<dbReference type="EMBL" id="RSAS01000299">
    <property type="protein sequence ID" value="RRR74055.1"/>
    <property type="molecule type" value="Genomic_DNA"/>
</dbReference>
<evidence type="ECO:0000256" key="1">
    <source>
        <dbReference type="ARBA" id="ARBA00022679"/>
    </source>
</evidence>
<dbReference type="InterPro" id="IPR043130">
    <property type="entry name" value="CDP-OH_PTrfase_TM_dom"/>
</dbReference>
<dbReference type="Pfam" id="PF01066">
    <property type="entry name" value="CDP-OH_P_transf"/>
    <property type="match status" value="1"/>
</dbReference>
<keyword evidence="3" id="KW-0812">Transmembrane</keyword>
<feature type="transmembrane region" description="Helical" evidence="3">
    <location>
        <begin position="116"/>
        <end position="136"/>
    </location>
</feature>
<dbReference type="InterPro" id="IPR000462">
    <property type="entry name" value="CDP-OH_P_trans"/>
</dbReference>
<keyword evidence="3" id="KW-0472">Membrane</keyword>
<dbReference type="AlphaFoldDB" id="A0A426U2W6"/>
<dbReference type="Gene3D" id="1.20.120.1760">
    <property type="match status" value="1"/>
</dbReference>
<keyword evidence="1 2" id="KW-0808">Transferase</keyword>
<dbReference type="GO" id="GO:0016020">
    <property type="term" value="C:membrane"/>
    <property type="evidence" value="ECO:0007669"/>
    <property type="project" value="InterPro"/>
</dbReference>
<comment type="caution">
    <text evidence="4">The sequence shown here is derived from an EMBL/GenBank/DDBJ whole genome shotgun (WGS) entry which is preliminary data.</text>
</comment>
<evidence type="ECO:0000313" key="4">
    <source>
        <dbReference type="EMBL" id="RRR74055.1"/>
    </source>
</evidence>
<keyword evidence="3" id="KW-1133">Transmembrane helix</keyword>
<feature type="transmembrane region" description="Helical" evidence="3">
    <location>
        <begin position="93"/>
        <end position="110"/>
    </location>
</feature>
<proteinExistence type="inferred from homology"/>